<reference evidence="1 2" key="1">
    <citation type="submission" date="2018-02" db="EMBL/GenBank/DDBJ databases">
        <title>Complete genome sequence of Agrobacterium tumefaciens 1D1609.</title>
        <authorList>
            <person name="Cho S.-T."/>
            <person name="Haryono M."/>
            <person name="Chang H.-H."/>
            <person name="Santos M.N."/>
            <person name="Lai E.-M."/>
            <person name="Kuo C.-H."/>
        </authorList>
    </citation>
    <scope>NUCLEOTIDE SEQUENCE [LARGE SCALE GENOMIC DNA]</scope>
    <source>
        <strain evidence="1 2">1D1609</strain>
    </source>
</reference>
<protein>
    <recommendedName>
        <fullName evidence="3">Right-handed parallel beta-helix repeat-containing protein</fullName>
    </recommendedName>
</protein>
<sequence>MTVPLERQKNIADVAPRIRTLLGLGSAATEESSAFATASQGEKADQSVDADYVDAALDAAIAAIPIGISSYSSVSAIAAIDTTLVKTAYLDADGRSGIFSFKAGDYTAKIASDPRNGVYIKADAISASLGAWVRQDGWALAGVNVDWFGTVGGGVADDTVAIQAALDFGYDANFGRNSYKASYLSVVNDYQNIRGCGRETLILDASTSADLFLVGDGTNQIVDVTLSDFRVWAADGVTKSAGCVVHSRYGSRINIRNVYAGALDDYTANGNETPLWDGFWFDKFNECMVSGGQVVVANDGIKANGLADGSWGAEITIGDNVRILHGNIAIHIGGGAGGIYLNRIDVSACYRGLLVDKALAAVKNRELFVSTGCIIDSCRDWGVVFDNDSVALVNFKGWSASNGTATNGGNAGGGILALPSTGVQPKINLTGSEVYNNKGDGIRAASGKWVIGGACKIINNGTGTLGGCGFIAEDEAVSAIIVGNMIADNGKPVRGTGVAFTEDTNYSYNVSDNDLRGNGVAGFSSSASPSYSPSRIVKDNLGHVTEARGRASGTTDASGDLTITHGMNGTPASVIPQLSSAAFVGSVQMHTPTATTFKLRFFNSSNAAMPSAAVQADWRAEL</sequence>
<proteinExistence type="predicted"/>
<dbReference type="InterPro" id="IPR011050">
    <property type="entry name" value="Pectin_lyase_fold/virulence"/>
</dbReference>
<organism evidence="1 2">
    <name type="scientific">Agrobacterium tumefaciens</name>
    <dbReference type="NCBI Taxonomy" id="358"/>
    <lineage>
        <taxon>Bacteria</taxon>
        <taxon>Pseudomonadati</taxon>
        <taxon>Pseudomonadota</taxon>
        <taxon>Alphaproteobacteria</taxon>
        <taxon>Hyphomicrobiales</taxon>
        <taxon>Rhizobiaceae</taxon>
        <taxon>Rhizobium/Agrobacterium group</taxon>
        <taxon>Agrobacterium</taxon>
        <taxon>Agrobacterium tumefaciens complex</taxon>
    </lineage>
</organism>
<gene>
    <name evidence="1" type="ORF">At1D1609_17510</name>
</gene>
<dbReference type="RefSeq" id="WP_158662897.1">
    <property type="nucleotide sequence ID" value="NZ_CP026924.1"/>
</dbReference>
<evidence type="ECO:0000313" key="2">
    <source>
        <dbReference type="Proteomes" id="UP000237717"/>
    </source>
</evidence>
<dbReference type="InterPro" id="IPR012334">
    <property type="entry name" value="Pectin_lyas_fold"/>
</dbReference>
<accession>A0A2L2LBS4</accession>
<name>A0A2L2LBS4_AGRTU</name>
<evidence type="ECO:0000313" key="1">
    <source>
        <dbReference type="EMBL" id="AVH41805.1"/>
    </source>
</evidence>
<dbReference type="AlphaFoldDB" id="A0A2L2LBS4"/>
<evidence type="ECO:0008006" key="3">
    <source>
        <dbReference type="Google" id="ProtNLM"/>
    </source>
</evidence>
<dbReference type="Gene3D" id="2.160.20.10">
    <property type="entry name" value="Single-stranded right-handed beta-helix, Pectin lyase-like"/>
    <property type="match status" value="1"/>
</dbReference>
<dbReference type="SUPFAM" id="SSF51126">
    <property type="entry name" value="Pectin lyase-like"/>
    <property type="match status" value="1"/>
</dbReference>
<dbReference type="EMBL" id="CP026924">
    <property type="protein sequence ID" value="AVH41805.1"/>
    <property type="molecule type" value="Genomic_DNA"/>
</dbReference>
<dbReference type="Proteomes" id="UP000237717">
    <property type="component" value="Chromosome I"/>
</dbReference>